<keyword evidence="6" id="KW-0804">Transcription</keyword>
<sequence>MTSALIVDIDRRSSETLRSMLESASISVRAVYDPAELTDINTDSGFALVLVSPSFVGTSGMDVLDYLRSVVPDARLAVILDSKDDGEEENYRRRGAEFALIKPFSQKSVDDLLKMALAPKVGDEDAGFMGMIGKSPVMTSLFDTIRSLAETDASVLIHGQTGVGKELIASAIHHLSRRKQKKLVTINCGALSESLLESELFGHERGAFTGAFRAKAGKFEYGNGGTVFLDEIGEISHDVQIRLLKVIESGEVERLGSNHVIKTDTRMIFATNRDLAEDVKNGRFRKDLYYRINVIPVRAPSLTERKEDIPALAEHFMRTYAARYEREVTIIAPSAMEWLIKQKWEGNVRELENVIERGVVVAASNTLTLENLDPASERADGGEVGSISGVTYKEMVGQVMSVYEKRYFIRLLEDCGGNVSKAARKAELDRKTLYGRLTDYGIDPSLFRKKPNA</sequence>
<evidence type="ECO:0000256" key="6">
    <source>
        <dbReference type="ARBA" id="ARBA00023163"/>
    </source>
</evidence>
<evidence type="ECO:0000256" key="2">
    <source>
        <dbReference type="ARBA" id="ARBA00022840"/>
    </source>
</evidence>
<dbReference type="PROSITE" id="PS50045">
    <property type="entry name" value="SIGMA54_INTERACT_4"/>
    <property type="match status" value="1"/>
</dbReference>
<dbReference type="InterPro" id="IPR025662">
    <property type="entry name" value="Sigma_54_int_dom_ATP-bd_1"/>
</dbReference>
<dbReference type="Gene3D" id="3.40.50.300">
    <property type="entry name" value="P-loop containing nucleotide triphosphate hydrolases"/>
    <property type="match status" value="1"/>
</dbReference>
<reference evidence="9" key="1">
    <citation type="submission" date="2018-06" db="EMBL/GenBank/DDBJ databases">
        <authorList>
            <person name="Zhirakovskaya E."/>
        </authorList>
    </citation>
    <scope>NUCLEOTIDE SEQUENCE</scope>
</reference>
<dbReference type="SUPFAM" id="SSF52172">
    <property type="entry name" value="CheY-like"/>
    <property type="match status" value="1"/>
</dbReference>
<organism evidence="9">
    <name type="scientific">hydrothermal vent metagenome</name>
    <dbReference type="NCBI Taxonomy" id="652676"/>
    <lineage>
        <taxon>unclassified sequences</taxon>
        <taxon>metagenomes</taxon>
        <taxon>ecological metagenomes</taxon>
    </lineage>
</organism>
<dbReference type="PANTHER" id="PTHR32071:SF117">
    <property type="entry name" value="PTS-DEPENDENT DIHYDROXYACETONE KINASE OPERON REGULATORY PROTEIN-RELATED"/>
    <property type="match status" value="1"/>
</dbReference>
<dbReference type="InterPro" id="IPR002197">
    <property type="entry name" value="HTH_Fis"/>
</dbReference>
<evidence type="ECO:0000259" key="7">
    <source>
        <dbReference type="PROSITE" id="PS50045"/>
    </source>
</evidence>
<protein>
    <submittedName>
        <fullName evidence="9">Nitrogen regulation protein NR(I)</fullName>
    </submittedName>
</protein>
<evidence type="ECO:0000313" key="9">
    <source>
        <dbReference type="EMBL" id="VAX14911.1"/>
    </source>
</evidence>
<dbReference type="AlphaFoldDB" id="A0A3B1BK53"/>
<dbReference type="SMART" id="SM00382">
    <property type="entry name" value="AAA"/>
    <property type="match status" value="1"/>
</dbReference>
<dbReference type="GO" id="GO:0043565">
    <property type="term" value="F:sequence-specific DNA binding"/>
    <property type="evidence" value="ECO:0007669"/>
    <property type="project" value="InterPro"/>
</dbReference>
<evidence type="ECO:0000256" key="5">
    <source>
        <dbReference type="ARBA" id="ARBA00023159"/>
    </source>
</evidence>
<dbReference type="Pfam" id="PF00158">
    <property type="entry name" value="Sigma54_activat"/>
    <property type="match status" value="1"/>
</dbReference>
<dbReference type="Pfam" id="PF25601">
    <property type="entry name" value="AAA_lid_14"/>
    <property type="match status" value="1"/>
</dbReference>
<accession>A0A3B1BK53</accession>
<dbReference type="FunFam" id="3.40.50.300:FF:000006">
    <property type="entry name" value="DNA-binding transcriptional regulator NtrC"/>
    <property type="match status" value="1"/>
</dbReference>
<dbReference type="InterPro" id="IPR002078">
    <property type="entry name" value="Sigma_54_int"/>
</dbReference>
<dbReference type="InterPro" id="IPR058031">
    <property type="entry name" value="AAA_lid_NorR"/>
</dbReference>
<dbReference type="InterPro" id="IPR011006">
    <property type="entry name" value="CheY-like_superfamily"/>
</dbReference>
<name>A0A3B1BK53_9ZZZZ</name>
<gene>
    <name evidence="9" type="ORF">MNBD_NITROSPINAE01-563</name>
</gene>
<evidence type="ECO:0000256" key="4">
    <source>
        <dbReference type="ARBA" id="ARBA00023125"/>
    </source>
</evidence>
<dbReference type="Pfam" id="PF02954">
    <property type="entry name" value="HTH_8"/>
    <property type="match status" value="1"/>
</dbReference>
<dbReference type="InterPro" id="IPR003593">
    <property type="entry name" value="AAA+_ATPase"/>
</dbReference>
<dbReference type="SUPFAM" id="SSF52540">
    <property type="entry name" value="P-loop containing nucleoside triphosphate hydrolases"/>
    <property type="match status" value="1"/>
</dbReference>
<dbReference type="Gene3D" id="3.40.50.2300">
    <property type="match status" value="1"/>
</dbReference>
<dbReference type="PROSITE" id="PS00675">
    <property type="entry name" value="SIGMA54_INTERACT_1"/>
    <property type="match status" value="1"/>
</dbReference>
<feature type="domain" description="Sigma-54 factor interaction" evidence="7">
    <location>
        <begin position="131"/>
        <end position="360"/>
    </location>
</feature>
<dbReference type="GO" id="GO:0005524">
    <property type="term" value="F:ATP binding"/>
    <property type="evidence" value="ECO:0007669"/>
    <property type="project" value="UniProtKB-KW"/>
</dbReference>
<dbReference type="CDD" id="cd00009">
    <property type="entry name" value="AAA"/>
    <property type="match status" value="1"/>
</dbReference>
<dbReference type="EMBL" id="UOGC01000001">
    <property type="protein sequence ID" value="VAX14911.1"/>
    <property type="molecule type" value="Genomic_DNA"/>
</dbReference>
<keyword evidence="5" id="KW-0010">Activator</keyword>
<dbReference type="Gene3D" id="1.10.10.60">
    <property type="entry name" value="Homeodomain-like"/>
    <property type="match status" value="1"/>
</dbReference>
<evidence type="ECO:0000256" key="1">
    <source>
        <dbReference type="ARBA" id="ARBA00022741"/>
    </source>
</evidence>
<keyword evidence="3" id="KW-0805">Transcription regulation</keyword>
<dbReference type="CDD" id="cd00156">
    <property type="entry name" value="REC"/>
    <property type="match status" value="1"/>
</dbReference>
<keyword evidence="2" id="KW-0067">ATP-binding</keyword>
<dbReference type="GO" id="GO:0006355">
    <property type="term" value="P:regulation of DNA-templated transcription"/>
    <property type="evidence" value="ECO:0007669"/>
    <property type="project" value="InterPro"/>
</dbReference>
<dbReference type="Gene3D" id="1.10.8.60">
    <property type="match status" value="1"/>
</dbReference>
<keyword evidence="4" id="KW-0238">DNA-binding</keyword>
<proteinExistence type="predicted"/>
<evidence type="ECO:0000256" key="3">
    <source>
        <dbReference type="ARBA" id="ARBA00023015"/>
    </source>
</evidence>
<dbReference type="InterPro" id="IPR001789">
    <property type="entry name" value="Sig_transdc_resp-reg_receiver"/>
</dbReference>
<dbReference type="PANTHER" id="PTHR32071">
    <property type="entry name" value="TRANSCRIPTIONAL REGULATORY PROTEIN"/>
    <property type="match status" value="1"/>
</dbReference>
<dbReference type="GO" id="GO:0000160">
    <property type="term" value="P:phosphorelay signal transduction system"/>
    <property type="evidence" value="ECO:0007669"/>
    <property type="project" value="InterPro"/>
</dbReference>
<dbReference type="SUPFAM" id="SSF46689">
    <property type="entry name" value="Homeodomain-like"/>
    <property type="match status" value="1"/>
</dbReference>
<feature type="domain" description="Response regulatory" evidence="8">
    <location>
        <begin position="3"/>
        <end position="117"/>
    </location>
</feature>
<dbReference type="InterPro" id="IPR027417">
    <property type="entry name" value="P-loop_NTPase"/>
</dbReference>
<dbReference type="InterPro" id="IPR009057">
    <property type="entry name" value="Homeodomain-like_sf"/>
</dbReference>
<keyword evidence="1" id="KW-0547">Nucleotide-binding</keyword>
<dbReference type="FunFam" id="1.10.8.60:FF:000014">
    <property type="entry name" value="DNA-binding transcriptional regulator NtrC"/>
    <property type="match status" value="1"/>
</dbReference>
<dbReference type="PROSITE" id="PS50110">
    <property type="entry name" value="RESPONSE_REGULATORY"/>
    <property type="match status" value="1"/>
</dbReference>
<evidence type="ECO:0000259" key="8">
    <source>
        <dbReference type="PROSITE" id="PS50110"/>
    </source>
</evidence>